<keyword evidence="2" id="KW-1185">Reference proteome</keyword>
<sequence>MAPVVPDPDRIMSFADAAAFEEWLARNHDTAPEIWLKAYKKGSGVPSVTIAEALDVVLCWGWIDGIRKSLDDKAFLQRYSPRGRKSIWSQINRDHIARLTAAGRMQPSGLAQVEAARADGRWDAAYAPTSKMEMPADLVAAIEADPRALATYRTLNRQNQFALAFRLVNLKTAAGREKRIKAFVEMLSRGETIYPQKEKAGE</sequence>
<dbReference type="EMBL" id="JZEX01000185">
    <property type="protein sequence ID" value="KKB07003.1"/>
    <property type="molecule type" value="Genomic_DNA"/>
</dbReference>
<organism evidence="1 2">
    <name type="scientific">Devosia geojensis</name>
    <dbReference type="NCBI Taxonomy" id="443610"/>
    <lineage>
        <taxon>Bacteria</taxon>
        <taxon>Pseudomonadati</taxon>
        <taxon>Pseudomonadota</taxon>
        <taxon>Alphaproteobacteria</taxon>
        <taxon>Hyphomicrobiales</taxon>
        <taxon>Devosiaceae</taxon>
        <taxon>Devosia</taxon>
    </lineage>
</organism>
<dbReference type="RefSeq" id="WP_046110505.1">
    <property type="nucleotide sequence ID" value="NZ_JZEX01000185.1"/>
</dbReference>
<dbReference type="Proteomes" id="UP000033632">
    <property type="component" value="Unassembled WGS sequence"/>
</dbReference>
<accession>A0A0F5FDX3</accession>
<evidence type="ECO:0000313" key="1">
    <source>
        <dbReference type="EMBL" id="KKB07003.1"/>
    </source>
</evidence>
<reference evidence="1 2" key="1">
    <citation type="submission" date="2015-03" db="EMBL/GenBank/DDBJ databases">
        <authorList>
            <person name="Hassan Y.I."/>
            <person name="Lepp D."/>
            <person name="Li X.-Z."/>
            <person name="Zhou T."/>
        </authorList>
    </citation>
    <scope>NUCLEOTIDE SEQUENCE [LARGE SCALE GENOMIC DNA]</scope>
    <source>
        <strain evidence="1 2">BD-c194</strain>
    </source>
</reference>
<dbReference type="OrthoDB" id="9796999at2"/>
<evidence type="ECO:0008006" key="3">
    <source>
        <dbReference type="Google" id="ProtNLM"/>
    </source>
</evidence>
<proteinExistence type="predicted"/>
<comment type="caution">
    <text evidence="1">The sequence shown here is derived from an EMBL/GenBank/DDBJ whole genome shotgun (WGS) entry which is preliminary data.</text>
</comment>
<name>A0A0F5FDX3_9HYPH</name>
<dbReference type="AlphaFoldDB" id="A0A0F5FDX3"/>
<dbReference type="Pfam" id="PF13376">
    <property type="entry name" value="OmdA"/>
    <property type="match status" value="1"/>
</dbReference>
<dbReference type="PATRIC" id="fig|443610.3.peg.2392"/>
<evidence type="ECO:0000313" key="2">
    <source>
        <dbReference type="Proteomes" id="UP000033632"/>
    </source>
</evidence>
<gene>
    <name evidence="1" type="ORF">VE25_20355</name>
</gene>
<protein>
    <recommendedName>
        <fullName evidence="3">Bacteriocin-protection protein</fullName>
    </recommendedName>
</protein>
<dbReference type="STRING" id="443610.VE25_20355"/>